<accession>A0ABS1K090</accession>
<evidence type="ECO:0000313" key="2">
    <source>
        <dbReference type="Proteomes" id="UP000639051"/>
    </source>
</evidence>
<reference evidence="1 2" key="1">
    <citation type="submission" date="2021-01" db="EMBL/GenBank/DDBJ databases">
        <title>Genome public.</title>
        <authorList>
            <person name="Liu C."/>
            <person name="Sun Q."/>
        </authorList>
    </citation>
    <scope>NUCLEOTIDE SEQUENCE [LARGE SCALE GENOMIC DNA]</scope>
    <source>
        <strain evidence="1 2">JC656</strain>
    </source>
</reference>
<organism evidence="1 2">
    <name type="scientific">Sinomonas cellulolyticus</name>
    <dbReference type="NCBI Taxonomy" id="2801916"/>
    <lineage>
        <taxon>Bacteria</taxon>
        <taxon>Bacillati</taxon>
        <taxon>Actinomycetota</taxon>
        <taxon>Actinomycetes</taxon>
        <taxon>Micrococcales</taxon>
        <taxon>Micrococcaceae</taxon>
        <taxon>Sinomonas</taxon>
    </lineage>
</organism>
<evidence type="ECO:0000313" key="1">
    <source>
        <dbReference type="EMBL" id="MBL0705079.1"/>
    </source>
</evidence>
<dbReference type="InterPro" id="IPR011051">
    <property type="entry name" value="RmlC_Cupin_sf"/>
</dbReference>
<name>A0ABS1K090_9MICC</name>
<dbReference type="SUPFAM" id="SSF51182">
    <property type="entry name" value="RmlC-like cupins"/>
    <property type="match status" value="1"/>
</dbReference>
<sequence length="108" mass="11617">MLNTATTPKVEDPVWKLTMGTRDLDSNVIALPPGGTIEEHIGPALDVLLHVLAGDGVLGTDAGDVSLSPGDLVWLPRRSRRRFTAGEEGLRYRSVHQRKPGLGITPRG</sequence>
<dbReference type="InterPro" id="IPR014710">
    <property type="entry name" value="RmlC-like_jellyroll"/>
</dbReference>
<dbReference type="EMBL" id="JAERRC010000016">
    <property type="protein sequence ID" value="MBL0705079.1"/>
    <property type="molecule type" value="Genomic_DNA"/>
</dbReference>
<gene>
    <name evidence="1" type="ORF">JJE72_06100</name>
</gene>
<dbReference type="Proteomes" id="UP000639051">
    <property type="component" value="Unassembled WGS sequence"/>
</dbReference>
<dbReference type="CDD" id="cd02208">
    <property type="entry name" value="cupin_RmlC-like"/>
    <property type="match status" value="1"/>
</dbReference>
<dbReference type="Gene3D" id="2.60.120.10">
    <property type="entry name" value="Jelly Rolls"/>
    <property type="match status" value="1"/>
</dbReference>
<proteinExistence type="predicted"/>
<protein>
    <submittedName>
        <fullName evidence="1">Cupin domain-containing protein</fullName>
    </submittedName>
</protein>
<keyword evidence="2" id="KW-1185">Reference proteome</keyword>
<comment type="caution">
    <text evidence="1">The sequence shown here is derived from an EMBL/GenBank/DDBJ whole genome shotgun (WGS) entry which is preliminary data.</text>
</comment>